<evidence type="ECO:0000313" key="1">
    <source>
        <dbReference type="EMBL" id="KAG8649873.1"/>
    </source>
</evidence>
<gene>
    <name evidence="1" type="ORF">MANES_08G154400v8</name>
</gene>
<name>A0ACB7HB09_MANES</name>
<proteinExistence type="predicted"/>
<accession>A0ACB7HB09</accession>
<organism evidence="1 2">
    <name type="scientific">Manihot esculenta</name>
    <name type="common">Cassava</name>
    <name type="synonym">Jatropha manihot</name>
    <dbReference type="NCBI Taxonomy" id="3983"/>
    <lineage>
        <taxon>Eukaryota</taxon>
        <taxon>Viridiplantae</taxon>
        <taxon>Streptophyta</taxon>
        <taxon>Embryophyta</taxon>
        <taxon>Tracheophyta</taxon>
        <taxon>Spermatophyta</taxon>
        <taxon>Magnoliopsida</taxon>
        <taxon>eudicotyledons</taxon>
        <taxon>Gunneridae</taxon>
        <taxon>Pentapetalae</taxon>
        <taxon>rosids</taxon>
        <taxon>fabids</taxon>
        <taxon>Malpighiales</taxon>
        <taxon>Euphorbiaceae</taxon>
        <taxon>Crotonoideae</taxon>
        <taxon>Manihoteae</taxon>
        <taxon>Manihot</taxon>
    </lineage>
</organism>
<sequence>MLSVVATDLWCVYFSGGKNFCTTVGTLTQRKPDSVLAVMFNGRHTLCEDHEKVLTHAQIYLRKMSAFQIFSFSFLLLDMFDLLLIKFNEMAFSATPSIFFSFLFFFCLSQATILSWRIAINFVAGMHSWSCTKKGYVLIGTKSILVIVVPALNKAEY</sequence>
<keyword evidence="2" id="KW-1185">Reference proteome</keyword>
<comment type="caution">
    <text evidence="1">The sequence shown here is derived from an EMBL/GenBank/DDBJ whole genome shotgun (WGS) entry which is preliminary data.</text>
</comment>
<reference evidence="2" key="1">
    <citation type="journal article" date="2016" name="Nat. Biotechnol.">
        <title>Sequencing wild and cultivated cassava and related species reveals extensive interspecific hybridization and genetic diversity.</title>
        <authorList>
            <person name="Bredeson J.V."/>
            <person name="Lyons J.B."/>
            <person name="Prochnik S.E."/>
            <person name="Wu G.A."/>
            <person name="Ha C.M."/>
            <person name="Edsinger-Gonzales E."/>
            <person name="Grimwood J."/>
            <person name="Schmutz J."/>
            <person name="Rabbi I.Y."/>
            <person name="Egesi C."/>
            <person name="Nauluvula P."/>
            <person name="Lebot V."/>
            <person name="Ndunguru J."/>
            <person name="Mkamilo G."/>
            <person name="Bart R.S."/>
            <person name="Setter T.L."/>
            <person name="Gleadow R.M."/>
            <person name="Kulakow P."/>
            <person name="Ferguson M.E."/>
            <person name="Rounsley S."/>
            <person name="Rokhsar D.S."/>
        </authorList>
    </citation>
    <scope>NUCLEOTIDE SEQUENCE [LARGE SCALE GENOMIC DNA]</scope>
    <source>
        <strain evidence="2">cv. AM560-2</strain>
    </source>
</reference>
<dbReference type="Proteomes" id="UP000091857">
    <property type="component" value="Chromosome 8"/>
</dbReference>
<protein>
    <submittedName>
        <fullName evidence="1">Uncharacterized protein</fullName>
    </submittedName>
</protein>
<dbReference type="EMBL" id="CM004394">
    <property type="protein sequence ID" value="KAG8649873.1"/>
    <property type="molecule type" value="Genomic_DNA"/>
</dbReference>
<evidence type="ECO:0000313" key="2">
    <source>
        <dbReference type="Proteomes" id="UP000091857"/>
    </source>
</evidence>